<organism evidence="2 3">
    <name type="scientific">Pseudozyma antarctica</name>
    <name type="common">Yeast</name>
    <name type="synonym">Candida antarctica</name>
    <dbReference type="NCBI Taxonomy" id="84753"/>
    <lineage>
        <taxon>Eukaryota</taxon>
        <taxon>Fungi</taxon>
        <taxon>Dikarya</taxon>
        <taxon>Basidiomycota</taxon>
        <taxon>Ustilaginomycotina</taxon>
        <taxon>Ustilaginomycetes</taxon>
        <taxon>Ustilaginales</taxon>
        <taxon>Ustilaginaceae</taxon>
        <taxon>Moesziomyces</taxon>
    </lineage>
</organism>
<proteinExistence type="predicted"/>
<sequence>MAPGSVGDVTSAQVPIDFRSSQGPTTAPIYYLPRPSYAPKPVHGGLPKCEQIIVGKRTQRRGHSEPCASSDPRRFGNSAGRSQLLGYSPGSVRSEQPLRGDGADDAEHLALTDHGHASVPLQSCHWLGFIFLDPQLRMLSRSCTASSTDITSATSKDQWRPLEGLDVQD</sequence>
<evidence type="ECO:0000313" key="3">
    <source>
        <dbReference type="Proteomes" id="UP000325008"/>
    </source>
</evidence>
<name>A0A5C3FF03_PSEA2</name>
<comment type="caution">
    <text evidence="2">The sequence shown here is derived from an EMBL/GenBank/DDBJ whole genome shotgun (WGS) entry which is preliminary data.</text>
</comment>
<dbReference type="Proteomes" id="UP000325008">
    <property type="component" value="Unassembled WGS sequence"/>
</dbReference>
<keyword evidence="3" id="KW-1185">Reference proteome</keyword>
<feature type="region of interest" description="Disordered" evidence="1">
    <location>
        <begin position="1"/>
        <end position="25"/>
    </location>
</feature>
<protein>
    <submittedName>
        <fullName evidence="2">Uncharacterized protein</fullName>
    </submittedName>
</protein>
<evidence type="ECO:0000313" key="2">
    <source>
        <dbReference type="EMBL" id="SPO43002.1"/>
    </source>
</evidence>
<accession>A0A5C3FF03</accession>
<gene>
    <name evidence="2" type="ORF">PSANT_00686</name>
</gene>
<dbReference type="EMBL" id="OOIQ01000001">
    <property type="protein sequence ID" value="SPO43002.1"/>
    <property type="molecule type" value="Genomic_DNA"/>
</dbReference>
<feature type="region of interest" description="Disordered" evidence="1">
    <location>
        <begin position="55"/>
        <end position="103"/>
    </location>
</feature>
<dbReference type="AlphaFoldDB" id="A0A5C3FF03"/>
<evidence type="ECO:0000256" key="1">
    <source>
        <dbReference type="SAM" id="MobiDB-lite"/>
    </source>
</evidence>
<feature type="compositionally biased region" description="Polar residues" evidence="1">
    <location>
        <begin position="8"/>
        <end position="25"/>
    </location>
</feature>
<reference evidence="2" key="1">
    <citation type="submission" date="2018-03" db="EMBL/GenBank/DDBJ databases">
        <authorList>
            <person name="Guldener U."/>
        </authorList>
    </citation>
    <scope>NUCLEOTIDE SEQUENCE [LARGE SCALE GENOMIC DNA]</scope>
    <source>
        <strain evidence="2">ATCC34888</strain>
    </source>
</reference>